<gene>
    <name evidence="2" type="ORF">SBOR_5439</name>
</gene>
<evidence type="ECO:0000313" key="3">
    <source>
        <dbReference type="Proteomes" id="UP000019487"/>
    </source>
</evidence>
<reference evidence="2 3" key="1">
    <citation type="journal article" date="2014" name="Genome Announc.">
        <title>Draft genome sequence of Sclerotinia borealis, a psychrophilic plant pathogenic fungus.</title>
        <authorList>
            <person name="Mardanov A.V."/>
            <person name="Beletsky A.V."/>
            <person name="Kadnikov V.V."/>
            <person name="Ignatov A.N."/>
            <person name="Ravin N.V."/>
        </authorList>
    </citation>
    <scope>NUCLEOTIDE SEQUENCE [LARGE SCALE GENOMIC DNA]</scope>
    <source>
        <strain evidence="3">F-4157</strain>
    </source>
</reference>
<name>W9CE63_SCLBF</name>
<dbReference type="OrthoDB" id="3523660at2759"/>
<dbReference type="HOGENOM" id="CLU_1579435_0_0_1"/>
<comment type="caution">
    <text evidence="2">The sequence shown here is derived from an EMBL/GenBank/DDBJ whole genome shotgun (WGS) entry which is preliminary data.</text>
</comment>
<dbReference type="AlphaFoldDB" id="W9CE63"/>
<dbReference type="EMBL" id="AYSA01000264">
    <property type="protein sequence ID" value="ESZ94161.1"/>
    <property type="molecule type" value="Genomic_DNA"/>
</dbReference>
<protein>
    <submittedName>
        <fullName evidence="2">Uncharacterized protein</fullName>
    </submittedName>
</protein>
<keyword evidence="3" id="KW-1185">Reference proteome</keyword>
<dbReference type="Proteomes" id="UP000019487">
    <property type="component" value="Unassembled WGS sequence"/>
</dbReference>
<accession>W9CE63</accession>
<feature type="compositionally biased region" description="Basic and acidic residues" evidence="1">
    <location>
        <begin position="1"/>
        <end position="39"/>
    </location>
</feature>
<feature type="region of interest" description="Disordered" evidence="1">
    <location>
        <begin position="1"/>
        <end position="57"/>
    </location>
</feature>
<organism evidence="2 3">
    <name type="scientific">Sclerotinia borealis (strain F-4128)</name>
    <dbReference type="NCBI Taxonomy" id="1432307"/>
    <lineage>
        <taxon>Eukaryota</taxon>
        <taxon>Fungi</taxon>
        <taxon>Dikarya</taxon>
        <taxon>Ascomycota</taxon>
        <taxon>Pezizomycotina</taxon>
        <taxon>Leotiomycetes</taxon>
        <taxon>Helotiales</taxon>
        <taxon>Sclerotiniaceae</taxon>
        <taxon>Sclerotinia</taxon>
    </lineage>
</organism>
<evidence type="ECO:0000313" key="2">
    <source>
        <dbReference type="EMBL" id="ESZ94161.1"/>
    </source>
</evidence>
<proteinExistence type="predicted"/>
<evidence type="ECO:0000256" key="1">
    <source>
        <dbReference type="SAM" id="MobiDB-lite"/>
    </source>
</evidence>
<sequence>MSDAEARMRKQQRSSEHTKNIADSEISKMPTKDDGDKESSQSSQSSKQPLLREREAEQAHEEDTAGCFCPILSHIPHFHWSKKKERALAGDQFAYGLWHNPREEIDESPNLGRKGCSDCKSLCDCPKNRVNVNVLKPGPMCYLYSTISKTNQSFNASQAVNWLDPKPGR</sequence>